<feature type="compositionally biased region" description="Acidic residues" evidence="9">
    <location>
        <begin position="268"/>
        <end position="285"/>
    </location>
</feature>
<keyword evidence="5" id="KW-0698">rRNA processing</keyword>
<evidence type="ECO:0000256" key="1">
    <source>
        <dbReference type="ARBA" id="ARBA00004604"/>
    </source>
</evidence>
<reference evidence="10 11" key="1">
    <citation type="submission" date="2016-07" db="EMBL/GenBank/DDBJ databases">
        <title>Pervasive Adenine N6-methylation of Active Genes in Fungi.</title>
        <authorList>
            <consortium name="DOE Joint Genome Institute"/>
            <person name="Mondo S.J."/>
            <person name="Dannebaum R.O."/>
            <person name="Kuo R.C."/>
            <person name="Labutti K."/>
            <person name="Haridas S."/>
            <person name="Kuo A."/>
            <person name="Salamov A."/>
            <person name="Ahrendt S.R."/>
            <person name="Lipzen A."/>
            <person name="Sullivan W."/>
            <person name="Andreopoulos W.B."/>
            <person name="Clum A."/>
            <person name="Lindquist E."/>
            <person name="Daum C."/>
            <person name="Ramamoorthy G.K."/>
            <person name="Gryganskyi A."/>
            <person name="Culley D."/>
            <person name="Magnuson J.K."/>
            <person name="James T.Y."/>
            <person name="O'Malley M.A."/>
            <person name="Stajich J.E."/>
            <person name="Spatafora J.W."/>
            <person name="Visel A."/>
            <person name="Grigoriev I.V."/>
        </authorList>
    </citation>
    <scope>NUCLEOTIDE SEQUENCE [LARGE SCALE GENOMIC DNA]</scope>
    <source>
        <strain evidence="10 11">JEL800</strain>
    </source>
</reference>
<gene>
    <name evidence="10" type="ORF">BCR33DRAFT_854036</name>
</gene>
<evidence type="ECO:0000256" key="4">
    <source>
        <dbReference type="ARBA" id="ARBA00019827"/>
    </source>
</evidence>
<dbReference type="AlphaFoldDB" id="A0A1Y2BUC7"/>
<sequence length="335" mass="38216">MEDQKAKYKVVPKGKATEGEGGVAGIRKRIRDAERLLRRPKLPATSKQELERRIKALNRELTEKARSVNESEIEQKYKFVKHLERKKVLKKITKIEKQIAELSTSEAATKDELSAELAQQRINLAYIEFYPKDMKYISLFPTNADEPTPAAPITNKKKRKEPEAALTSDELRNLIQESVKKAVESGEAKKSNFTMRMRDVLDADQCAAYLEQSKLIKKVKTPIVVGGGKKDAEDDEERAVNAKLSSDKKQLEKQQKQQQQKKHKKDTDNDEEENDEDEENGDDDFFLSGDAEVDGKIDETIEPEDFFVERAVKEKKGPKDAAFKAPKKKGKIRIR</sequence>
<evidence type="ECO:0000256" key="5">
    <source>
        <dbReference type="ARBA" id="ARBA00022552"/>
    </source>
</evidence>
<proteinExistence type="inferred from homology"/>
<dbReference type="InterPro" id="IPR019310">
    <property type="entry name" value="Efg1"/>
</dbReference>
<comment type="caution">
    <text evidence="10">The sequence shown here is derived from an EMBL/GenBank/DDBJ whole genome shotgun (WGS) entry which is preliminary data.</text>
</comment>
<dbReference type="STRING" id="329046.A0A1Y2BUC7"/>
<comment type="subcellular location">
    <subcellularLocation>
        <location evidence="1">Nucleus</location>
        <location evidence="1">Nucleolus</location>
    </subcellularLocation>
</comment>
<feature type="region of interest" description="Disordered" evidence="9">
    <location>
        <begin position="1"/>
        <end position="23"/>
    </location>
</feature>
<dbReference type="InterPro" id="IPR050786">
    <property type="entry name" value="EFG1_rRNA-proc"/>
</dbReference>
<keyword evidence="11" id="KW-1185">Reference proteome</keyword>
<feature type="region of interest" description="Disordered" evidence="9">
    <location>
        <begin position="146"/>
        <end position="166"/>
    </location>
</feature>
<dbReference type="EMBL" id="MCGO01000044">
    <property type="protein sequence ID" value="ORY38372.1"/>
    <property type="molecule type" value="Genomic_DNA"/>
</dbReference>
<dbReference type="Proteomes" id="UP000193642">
    <property type="component" value="Unassembled WGS sequence"/>
</dbReference>
<evidence type="ECO:0000256" key="7">
    <source>
        <dbReference type="ARBA" id="ARBA00023242"/>
    </source>
</evidence>
<keyword evidence="7" id="KW-0539">Nucleus</keyword>
<dbReference type="GO" id="GO:0005730">
    <property type="term" value="C:nucleolus"/>
    <property type="evidence" value="ECO:0007669"/>
    <property type="project" value="UniProtKB-SubCell"/>
</dbReference>
<dbReference type="PANTHER" id="PTHR33911">
    <property type="entry name" value="RRNA-PROCESSING PROTEIN EFG1"/>
    <property type="match status" value="1"/>
</dbReference>
<dbReference type="OrthoDB" id="47732at2759"/>
<evidence type="ECO:0000313" key="11">
    <source>
        <dbReference type="Proteomes" id="UP000193642"/>
    </source>
</evidence>
<accession>A0A1Y2BUC7</accession>
<name>A0A1Y2BUC7_9FUNG</name>
<feature type="region of interest" description="Disordered" evidence="9">
    <location>
        <begin position="226"/>
        <end position="335"/>
    </location>
</feature>
<evidence type="ECO:0000256" key="9">
    <source>
        <dbReference type="SAM" id="MobiDB-lite"/>
    </source>
</evidence>
<dbReference type="Pfam" id="PF10153">
    <property type="entry name" value="Efg1"/>
    <property type="match status" value="1"/>
</dbReference>
<feature type="compositionally biased region" description="Basic and acidic residues" evidence="9">
    <location>
        <begin position="307"/>
        <end position="322"/>
    </location>
</feature>
<evidence type="ECO:0000256" key="6">
    <source>
        <dbReference type="ARBA" id="ARBA00023054"/>
    </source>
</evidence>
<evidence type="ECO:0000313" key="10">
    <source>
        <dbReference type="EMBL" id="ORY38372.1"/>
    </source>
</evidence>
<evidence type="ECO:0000256" key="3">
    <source>
        <dbReference type="ARBA" id="ARBA00018689"/>
    </source>
</evidence>
<organism evidence="10 11">
    <name type="scientific">Rhizoclosmatium globosum</name>
    <dbReference type="NCBI Taxonomy" id="329046"/>
    <lineage>
        <taxon>Eukaryota</taxon>
        <taxon>Fungi</taxon>
        <taxon>Fungi incertae sedis</taxon>
        <taxon>Chytridiomycota</taxon>
        <taxon>Chytridiomycota incertae sedis</taxon>
        <taxon>Chytridiomycetes</taxon>
        <taxon>Chytridiales</taxon>
        <taxon>Chytriomycetaceae</taxon>
        <taxon>Rhizoclosmatium</taxon>
    </lineage>
</organism>
<comment type="similarity">
    <text evidence="2">Belongs to the EFG1 family.</text>
</comment>
<keyword evidence="6 8" id="KW-0175">Coiled coil</keyword>
<feature type="compositionally biased region" description="Basic and acidic residues" evidence="9">
    <location>
        <begin position="245"/>
        <end position="255"/>
    </location>
</feature>
<feature type="coiled-coil region" evidence="8">
    <location>
        <begin position="47"/>
        <end position="74"/>
    </location>
</feature>
<dbReference type="GO" id="GO:0000462">
    <property type="term" value="P:maturation of SSU-rRNA from tricistronic rRNA transcript (SSU-rRNA, 5.8S rRNA, LSU-rRNA)"/>
    <property type="evidence" value="ECO:0007669"/>
    <property type="project" value="TreeGrafter"/>
</dbReference>
<protein>
    <recommendedName>
        <fullName evidence="3">rRNA-processing protein EFG1</fullName>
    </recommendedName>
    <alternativeName>
        <fullName evidence="4">rRNA-processing protein efg1</fullName>
    </alternativeName>
</protein>
<evidence type="ECO:0000256" key="2">
    <source>
        <dbReference type="ARBA" id="ARBA00006916"/>
    </source>
</evidence>
<evidence type="ECO:0000256" key="8">
    <source>
        <dbReference type="SAM" id="Coils"/>
    </source>
</evidence>
<dbReference type="PANTHER" id="PTHR33911:SF1">
    <property type="entry name" value="RRNA-PROCESSING PROTEIN EFG1"/>
    <property type="match status" value="1"/>
</dbReference>
<dbReference type="GO" id="GO:0030688">
    <property type="term" value="C:preribosome, small subunit precursor"/>
    <property type="evidence" value="ECO:0007669"/>
    <property type="project" value="TreeGrafter"/>
</dbReference>
<feature type="compositionally biased region" description="Basic residues" evidence="9">
    <location>
        <begin position="325"/>
        <end position="335"/>
    </location>
</feature>